<keyword evidence="2" id="KW-1185">Reference proteome</keyword>
<protein>
    <submittedName>
        <fullName evidence="1">Uncharacterized protein</fullName>
    </submittedName>
</protein>
<evidence type="ECO:0000313" key="1">
    <source>
        <dbReference type="EMBL" id="KAG5406145.1"/>
    </source>
</evidence>
<gene>
    <name evidence="1" type="primary">A03p046620.1_BraROA</name>
    <name evidence="1" type="ORF">IGI04_012264</name>
</gene>
<accession>A0ABQ7N5G7</accession>
<evidence type="ECO:0000313" key="2">
    <source>
        <dbReference type="Proteomes" id="UP000823674"/>
    </source>
</evidence>
<sequence length="81" mass="8643">MAGSRWSCQRFKELSSMPLEWLSALPPHLRQEIEEATDDIPCSQIPGLDMAIDGSSISNFSSSVLGDDGCVVVLGSLTATS</sequence>
<dbReference type="Proteomes" id="UP000823674">
    <property type="component" value="Chromosome A03"/>
</dbReference>
<name>A0ABQ7N5G7_BRACM</name>
<dbReference type="EMBL" id="JADBGQ010000003">
    <property type="protein sequence ID" value="KAG5406145.1"/>
    <property type="molecule type" value="Genomic_DNA"/>
</dbReference>
<reference evidence="1 2" key="1">
    <citation type="submission" date="2021-03" db="EMBL/GenBank/DDBJ databases">
        <authorList>
            <person name="King G.J."/>
            <person name="Bancroft I."/>
            <person name="Baten A."/>
            <person name="Bloomfield J."/>
            <person name="Borpatragohain P."/>
            <person name="He Z."/>
            <person name="Irish N."/>
            <person name="Irwin J."/>
            <person name="Liu K."/>
            <person name="Mauleon R.P."/>
            <person name="Moore J."/>
            <person name="Morris R."/>
            <person name="Ostergaard L."/>
            <person name="Wang B."/>
            <person name="Wells R."/>
        </authorList>
    </citation>
    <scope>NUCLEOTIDE SEQUENCE [LARGE SCALE GENOMIC DNA]</scope>
    <source>
        <strain evidence="1">R-o-18</strain>
        <tissue evidence="1">Leaf</tissue>
    </source>
</reference>
<organism evidence="1 2">
    <name type="scientific">Brassica rapa subsp. trilocularis</name>
    <dbReference type="NCBI Taxonomy" id="1813537"/>
    <lineage>
        <taxon>Eukaryota</taxon>
        <taxon>Viridiplantae</taxon>
        <taxon>Streptophyta</taxon>
        <taxon>Embryophyta</taxon>
        <taxon>Tracheophyta</taxon>
        <taxon>Spermatophyta</taxon>
        <taxon>Magnoliopsida</taxon>
        <taxon>eudicotyledons</taxon>
        <taxon>Gunneridae</taxon>
        <taxon>Pentapetalae</taxon>
        <taxon>rosids</taxon>
        <taxon>malvids</taxon>
        <taxon>Brassicales</taxon>
        <taxon>Brassicaceae</taxon>
        <taxon>Brassiceae</taxon>
        <taxon>Brassica</taxon>
    </lineage>
</organism>
<proteinExistence type="predicted"/>
<comment type="caution">
    <text evidence="1">The sequence shown here is derived from an EMBL/GenBank/DDBJ whole genome shotgun (WGS) entry which is preliminary data.</text>
</comment>